<evidence type="ECO:0000313" key="2">
    <source>
        <dbReference type="EMBL" id="SDG47831.1"/>
    </source>
</evidence>
<name>A0A1G7UKT5_9BACL</name>
<dbReference type="Proteomes" id="UP000198972">
    <property type="component" value="Unassembled WGS sequence"/>
</dbReference>
<dbReference type="RefSeq" id="WP_091236238.1">
    <property type="nucleotide sequence ID" value="NZ_FNBG01000046.1"/>
</dbReference>
<dbReference type="OrthoDB" id="4187110at2"/>
<feature type="transmembrane region" description="Helical" evidence="1">
    <location>
        <begin position="62"/>
        <end position="85"/>
    </location>
</feature>
<proteinExistence type="predicted"/>
<protein>
    <submittedName>
        <fullName evidence="2">ABC-2 family transporter protein</fullName>
    </submittedName>
</protein>
<dbReference type="GO" id="GO:0005886">
    <property type="term" value="C:plasma membrane"/>
    <property type="evidence" value="ECO:0007669"/>
    <property type="project" value="UniProtKB-SubCell"/>
</dbReference>
<gene>
    <name evidence="2" type="ORF">SAMN04488542_14616</name>
</gene>
<feature type="transmembrane region" description="Helical" evidence="1">
    <location>
        <begin position="123"/>
        <end position="142"/>
    </location>
</feature>
<dbReference type="Pfam" id="PF12679">
    <property type="entry name" value="ABC2_membrane_2"/>
    <property type="match status" value="1"/>
</dbReference>
<feature type="transmembrane region" description="Helical" evidence="1">
    <location>
        <begin position="21"/>
        <end position="42"/>
    </location>
</feature>
<dbReference type="EMBL" id="FNBG01000046">
    <property type="protein sequence ID" value="SDG47831.1"/>
    <property type="molecule type" value="Genomic_DNA"/>
</dbReference>
<accession>A0A1G7UKT5</accession>
<sequence length="219" mass="24444">MRQAWLMYRKELLGMARSYQLLWIPVVFLLLVVMQPVTSYYLPDILAASGSVPEELVADFPIPGPAEVMASVLGQYSTFGVFVLVIAGMKIVSGERYGGTAALVLVRPISSASFILAKWAGQMTLLILSFTVSYAAAWYYTVQSCTFLVFLESGRAAEAGCCYNIGGSSRGNILSYYNDRIVVCRLYRYCYLELAEASHTGYKWRIRRIHAFYFAAINP</sequence>
<keyword evidence="1" id="KW-0812">Transmembrane</keyword>
<evidence type="ECO:0000313" key="3">
    <source>
        <dbReference type="Proteomes" id="UP000198972"/>
    </source>
</evidence>
<dbReference type="PANTHER" id="PTHR43471">
    <property type="entry name" value="ABC TRANSPORTER PERMEASE"/>
    <property type="match status" value="1"/>
</dbReference>
<keyword evidence="1" id="KW-1133">Transmembrane helix</keyword>
<organism evidence="2 3">
    <name type="scientific">Fontibacillus panacisegetis</name>
    <dbReference type="NCBI Taxonomy" id="670482"/>
    <lineage>
        <taxon>Bacteria</taxon>
        <taxon>Bacillati</taxon>
        <taxon>Bacillota</taxon>
        <taxon>Bacilli</taxon>
        <taxon>Bacillales</taxon>
        <taxon>Paenibacillaceae</taxon>
        <taxon>Fontibacillus</taxon>
    </lineage>
</organism>
<reference evidence="2 3" key="1">
    <citation type="submission" date="2016-10" db="EMBL/GenBank/DDBJ databases">
        <authorList>
            <person name="de Groot N.N."/>
        </authorList>
    </citation>
    <scope>NUCLEOTIDE SEQUENCE [LARGE SCALE GENOMIC DNA]</scope>
    <source>
        <strain evidence="2 3">DSM 28129</strain>
    </source>
</reference>
<evidence type="ECO:0000256" key="1">
    <source>
        <dbReference type="SAM" id="Phobius"/>
    </source>
</evidence>
<keyword evidence="1" id="KW-0472">Membrane</keyword>
<keyword evidence="3" id="KW-1185">Reference proteome</keyword>
<dbReference type="STRING" id="670482.SAMN04488542_14616"/>
<dbReference type="AlphaFoldDB" id="A0A1G7UKT5"/>
<dbReference type="GO" id="GO:0140359">
    <property type="term" value="F:ABC-type transporter activity"/>
    <property type="evidence" value="ECO:0007669"/>
    <property type="project" value="InterPro"/>
</dbReference>